<keyword evidence="4" id="KW-1185">Reference proteome</keyword>
<reference evidence="3" key="1">
    <citation type="submission" date="2023-12" db="EMBL/GenBank/DDBJ databases">
        <title>Mannheima indologenes sp. nov. proposed for Clade V organisms of Mannheimia.</title>
        <authorList>
            <person name="Christensen H."/>
        </authorList>
    </citation>
    <scope>NUCLEOTIDE SEQUENCE</scope>
    <source>
        <strain evidence="3">M14.4</strain>
    </source>
</reference>
<proteinExistence type="predicted"/>
<dbReference type="Proteomes" id="UP001432017">
    <property type="component" value="Unassembled WGS sequence"/>
</dbReference>
<dbReference type="PROSITE" id="PS51257">
    <property type="entry name" value="PROKAR_LIPOPROTEIN"/>
    <property type="match status" value="1"/>
</dbReference>
<accession>A0ABU7ZBL3</accession>
<gene>
    <name evidence="3" type="ORF">V6W77_00390</name>
</gene>
<evidence type="ECO:0000313" key="3">
    <source>
        <dbReference type="EMBL" id="MEG9474737.1"/>
    </source>
</evidence>
<feature type="compositionally biased region" description="Polar residues" evidence="1">
    <location>
        <begin position="24"/>
        <end position="40"/>
    </location>
</feature>
<evidence type="ECO:0000256" key="1">
    <source>
        <dbReference type="SAM" id="MobiDB-lite"/>
    </source>
</evidence>
<sequence>MKPALKTTALAILVSLGVAACGSSGKNESASASKPVNTQVDKAKEAAEKARLEAEKKAKDAAEKARLEAQKKAQEAEKARLEAERKAKEAAEKARLEAEKKAKDAAEKARLEAQKKAQEAEKARLEAEKKAKEAADAKAKAAAEKARLEAEKKAKEAEKARLEAEKKAKEAAALKAKQEAEKVANEWRGKNSNANIVEPTRVEGYAASSYNTDSGRDSGGYYVADYNGTKETTPINNSSNTGYKLDFYKLAIEDKANPQVLGWHKGEIRSAGINGSEISKLNAENEIVERTYPEKVNYIFKNTPYATYGAVYNNYESHLFAVYEQPVSVGSYSNRHQIGEYEVIDGNKTTKIKYNDSVKGAATYKGEVLAHVARHFKDKQTGNDLYIFDKTPAIDGTVTINANFGPRAEENYTSATLDSKALGKVEFTKNRMQTIKPIFGNPAIKVFNSVSINKRDILLNGYVAGKQADEIVGGISYTNDSSSAKSGDVFYYKAVFAAEKQPK</sequence>
<dbReference type="EMBL" id="JBAJJM010000001">
    <property type="protein sequence ID" value="MEG9474737.1"/>
    <property type="molecule type" value="Genomic_DNA"/>
</dbReference>
<comment type="caution">
    <text evidence="3">The sequence shown here is derived from an EMBL/GenBank/DDBJ whole genome shotgun (WGS) entry which is preliminary data.</text>
</comment>
<evidence type="ECO:0008006" key="5">
    <source>
        <dbReference type="Google" id="ProtNLM"/>
    </source>
</evidence>
<name>A0ABU7ZBL3_9PAST</name>
<feature type="signal peptide" evidence="2">
    <location>
        <begin position="1"/>
        <end position="20"/>
    </location>
</feature>
<feature type="region of interest" description="Disordered" evidence="1">
    <location>
        <begin position="23"/>
        <end position="138"/>
    </location>
</feature>
<evidence type="ECO:0000313" key="4">
    <source>
        <dbReference type="Proteomes" id="UP001432017"/>
    </source>
</evidence>
<protein>
    <recommendedName>
        <fullName evidence="5">Transferrin-binding protein B C-lobe/N-lobe beta barrel domain-containing protein</fullName>
    </recommendedName>
</protein>
<keyword evidence="2" id="KW-0732">Signal</keyword>
<feature type="chain" id="PRO_5047181405" description="Transferrin-binding protein B C-lobe/N-lobe beta barrel domain-containing protein" evidence="2">
    <location>
        <begin position="21"/>
        <end position="503"/>
    </location>
</feature>
<feature type="compositionally biased region" description="Basic and acidic residues" evidence="1">
    <location>
        <begin position="41"/>
        <end position="138"/>
    </location>
</feature>
<dbReference type="RefSeq" id="WP_334253454.1">
    <property type="nucleotide sequence ID" value="NZ_JBAJJM010000001.1"/>
</dbReference>
<evidence type="ECO:0000256" key="2">
    <source>
        <dbReference type="SAM" id="SignalP"/>
    </source>
</evidence>
<organism evidence="3 4">
    <name type="scientific">Mannheimia indoligenes</name>
    <dbReference type="NCBI Taxonomy" id="3103145"/>
    <lineage>
        <taxon>Bacteria</taxon>
        <taxon>Pseudomonadati</taxon>
        <taxon>Pseudomonadota</taxon>
        <taxon>Gammaproteobacteria</taxon>
        <taxon>Pasteurellales</taxon>
        <taxon>Pasteurellaceae</taxon>
        <taxon>Mannheimia</taxon>
    </lineage>
</organism>